<dbReference type="InterPro" id="IPR037066">
    <property type="entry name" value="Plug_dom_sf"/>
</dbReference>
<dbReference type="PANTHER" id="PTHR30069">
    <property type="entry name" value="TONB-DEPENDENT OUTER MEMBRANE RECEPTOR"/>
    <property type="match status" value="1"/>
</dbReference>
<comment type="caution">
    <text evidence="13">The sequence shown here is derived from an EMBL/GenBank/DDBJ whole genome shotgun (WGS) entry which is preliminary data.</text>
</comment>
<keyword evidence="5" id="KW-0732">Signal</keyword>
<dbReference type="InterPro" id="IPR039426">
    <property type="entry name" value="TonB-dep_rcpt-like"/>
</dbReference>
<feature type="domain" description="TonB-dependent receptor-like beta-barrel" evidence="11">
    <location>
        <begin position="317"/>
        <end position="695"/>
    </location>
</feature>
<keyword evidence="7 10" id="KW-0472">Membrane</keyword>
<dbReference type="PANTHER" id="PTHR30069:SF29">
    <property type="entry name" value="HEMOGLOBIN AND HEMOGLOBIN-HAPTOGLOBIN-BINDING PROTEIN 1-RELATED"/>
    <property type="match status" value="1"/>
</dbReference>
<dbReference type="Gene3D" id="2.40.170.20">
    <property type="entry name" value="TonB-dependent receptor, beta-barrel domain"/>
    <property type="match status" value="1"/>
</dbReference>
<feature type="domain" description="TonB-dependent receptor plug" evidence="12">
    <location>
        <begin position="128"/>
        <end position="254"/>
    </location>
</feature>
<evidence type="ECO:0000256" key="9">
    <source>
        <dbReference type="ARBA" id="ARBA00023237"/>
    </source>
</evidence>
<dbReference type="InterPro" id="IPR008969">
    <property type="entry name" value="CarboxyPept-like_regulatory"/>
</dbReference>
<name>I8X1D1_9BACE</name>
<evidence type="ECO:0000256" key="5">
    <source>
        <dbReference type="ARBA" id="ARBA00022729"/>
    </source>
</evidence>
<evidence type="ECO:0000313" key="14">
    <source>
        <dbReference type="Proteomes" id="UP000003089"/>
    </source>
</evidence>
<dbReference type="Gene3D" id="2.170.130.10">
    <property type="entry name" value="TonB-dependent receptor, plug domain"/>
    <property type="match status" value="1"/>
</dbReference>
<evidence type="ECO:0008006" key="15">
    <source>
        <dbReference type="Google" id="ProtNLM"/>
    </source>
</evidence>
<dbReference type="RefSeq" id="WP_007487536.1">
    <property type="nucleotide sequence ID" value="NZ_JH724317.1"/>
</dbReference>
<evidence type="ECO:0000256" key="8">
    <source>
        <dbReference type="ARBA" id="ARBA00023170"/>
    </source>
</evidence>
<protein>
    <recommendedName>
        <fullName evidence="15">TonB-dependent receptor plug domain-containing protein</fullName>
    </recommendedName>
</protein>
<keyword evidence="3" id="KW-1134">Transmembrane beta strand</keyword>
<keyword evidence="9" id="KW-0998">Cell outer membrane</keyword>
<dbReference type="PATRIC" id="fig|997884.3.peg.4330"/>
<keyword evidence="14" id="KW-1185">Reference proteome</keyword>
<reference evidence="13 14" key="1">
    <citation type="submission" date="2012-02" db="EMBL/GenBank/DDBJ databases">
        <title>The Genome Sequence of Bacteroides nordii CL02T12C05.</title>
        <authorList>
            <consortium name="The Broad Institute Genome Sequencing Platform"/>
            <person name="Earl A."/>
            <person name="Ward D."/>
            <person name="Feldgarden M."/>
            <person name="Gevers D."/>
            <person name="Zitomersky N.L."/>
            <person name="Coyne M.J."/>
            <person name="Comstock L.E."/>
            <person name="Young S.K."/>
            <person name="Zeng Q."/>
            <person name="Gargeya S."/>
            <person name="Fitzgerald M."/>
            <person name="Haas B."/>
            <person name="Abouelleil A."/>
            <person name="Alvarado L."/>
            <person name="Arachchi H.M."/>
            <person name="Berlin A."/>
            <person name="Chapman S.B."/>
            <person name="Gearin G."/>
            <person name="Goldberg J."/>
            <person name="Griggs A."/>
            <person name="Gujja S."/>
            <person name="Hansen M."/>
            <person name="Heiman D."/>
            <person name="Howarth C."/>
            <person name="Larimer J."/>
            <person name="Lui A."/>
            <person name="MacDonald P.J.P."/>
            <person name="McCowen C."/>
            <person name="Montmayeur A."/>
            <person name="Murphy C."/>
            <person name="Neiman D."/>
            <person name="Pearson M."/>
            <person name="Priest M."/>
            <person name="Roberts A."/>
            <person name="Saif S."/>
            <person name="Shea T."/>
            <person name="Sisk P."/>
            <person name="Stolte C."/>
            <person name="Sykes S."/>
            <person name="Wortman J."/>
            <person name="Nusbaum C."/>
            <person name="Birren B."/>
        </authorList>
    </citation>
    <scope>NUCLEOTIDE SEQUENCE [LARGE SCALE GENOMIC DNA]</scope>
    <source>
        <strain evidence="13 14">CL02T12C05</strain>
    </source>
</reference>
<keyword evidence="6 10" id="KW-0798">TonB box</keyword>
<gene>
    <name evidence="13" type="ORF">HMPREF1068_04222</name>
</gene>
<dbReference type="GO" id="GO:0044718">
    <property type="term" value="P:siderophore transmembrane transport"/>
    <property type="evidence" value="ECO:0007669"/>
    <property type="project" value="TreeGrafter"/>
</dbReference>
<dbReference type="EMBL" id="AGXS01000028">
    <property type="protein sequence ID" value="EIY43897.1"/>
    <property type="molecule type" value="Genomic_DNA"/>
</dbReference>
<evidence type="ECO:0000256" key="2">
    <source>
        <dbReference type="ARBA" id="ARBA00022448"/>
    </source>
</evidence>
<accession>I8X1D1</accession>
<dbReference type="GO" id="GO:0009279">
    <property type="term" value="C:cell outer membrane"/>
    <property type="evidence" value="ECO:0007669"/>
    <property type="project" value="UniProtKB-SubCell"/>
</dbReference>
<dbReference type="GO" id="GO:0015344">
    <property type="term" value="F:siderophore uptake transmembrane transporter activity"/>
    <property type="evidence" value="ECO:0007669"/>
    <property type="project" value="TreeGrafter"/>
</dbReference>
<keyword evidence="8" id="KW-0675">Receptor</keyword>
<dbReference type="Gene3D" id="2.60.40.1120">
    <property type="entry name" value="Carboxypeptidase-like, regulatory domain"/>
    <property type="match status" value="1"/>
</dbReference>
<evidence type="ECO:0000256" key="7">
    <source>
        <dbReference type="ARBA" id="ARBA00023136"/>
    </source>
</evidence>
<evidence type="ECO:0000256" key="10">
    <source>
        <dbReference type="RuleBase" id="RU003357"/>
    </source>
</evidence>
<comment type="subcellular location">
    <subcellularLocation>
        <location evidence="1">Cell outer membrane</location>
        <topology evidence="1">Multi-pass membrane protein</topology>
    </subcellularLocation>
</comment>
<evidence type="ECO:0000256" key="4">
    <source>
        <dbReference type="ARBA" id="ARBA00022692"/>
    </source>
</evidence>
<keyword evidence="4" id="KW-0812">Transmembrane</keyword>
<dbReference type="Pfam" id="PF00593">
    <property type="entry name" value="TonB_dep_Rec_b-barrel"/>
    <property type="match status" value="1"/>
</dbReference>
<keyword evidence="2" id="KW-0813">Transport</keyword>
<evidence type="ECO:0000313" key="13">
    <source>
        <dbReference type="EMBL" id="EIY43897.1"/>
    </source>
</evidence>
<dbReference type="SUPFAM" id="SSF56935">
    <property type="entry name" value="Porins"/>
    <property type="match status" value="1"/>
</dbReference>
<sequence>MRQQYAVTRASFLILFLISSLCIFSQNTPVKRIDFNGTLIDAETGAPIEFATIQIPDHALWAISDMDGKFKIPGMKPGVYTCEISVLGYQKTIKKIEIKPEMKLTVIKLSPMTLALNEVVVTAQEQRMGSASRIDQSAIQHIQPKSVEDMLQLLPGNLTKNPDLNNVGQAYIREVSSNDNNALGTSVMVDGAPLSNDANMQVLSTSKSGTSLNAQSVSGKGLDLRTISPDNIESMEVIRGIPSVEYGNLTSGAVIIKTRSGVTPLEVKLKADPFSKMAYAGKGFLISEKMGAMNISADYSQSYADIRKRYNGFDRITANLGYSNTFMKSSRPLTFNIRLAYYQNINSEKSDPQLKQDEKIKNENMGVRFNLEGNWRLNTSWISSLGYSFMVNYSHQQDYRREQIILQSGITPVANSYVSGEYQTYFLNSSYYSDYTVDGKPLDVFGQLKANKLFQFSSDCFMTLKAGIEWKYNVNRGDGMMFDPKLPPVVNDIQSIRPRSFKSVPAINTLSFFIEDKAQLPIRKTTLTLQGGVRLSNLFIDKSAGRKDMFMVEPRINMEYNILNGDNNKVFDDLSIVGGFGIAAKAPTLLYLYPDKAYFDESSFNLMFADDMSKSTSIMTTKVIDNTSNPDLKPAYSQKMEIGLAGRIRKVTGNVTFFYENHTNEYSFKGVPVTMPFRRYSVPGYVDNVNYTNGMLYYEKDGIRNPATIVNDTTLYSYNMPVNNTRTIKRGVEYSINFGQIPLLKTSVVVDGAWLYVKRHSTLPTYSKIGSSYEGKLYPYMAVMPGGGGSIEQRFNTNVRFITHIPKLKMIFSTTAQIVWKESYQRIYEDESGNNLFYKAVDPLSGNNEEKYFVNPIGFIDKQGNFNEWKAEYQDIYKYRLMMTQYGHSNYFGVENYPTTILLNFRLTKELGKMLELSFTANNFLKISKSYKYRTAAGYKDLTIPIYFGAEVKIKI</sequence>
<comment type="similarity">
    <text evidence="10">Belongs to the TonB-dependent receptor family.</text>
</comment>
<evidence type="ECO:0000256" key="3">
    <source>
        <dbReference type="ARBA" id="ARBA00022452"/>
    </source>
</evidence>
<dbReference type="InterPro" id="IPR000531">
    <property type="entry name" value="Beta-barrel_TonB"/>
</dbReference>
<dbReference type="InterPro" id="IPR012910">
    <property type="entry name" value="Plug_dom"/>
</dbReference>
<proteinExistence type="inferred from homology"/>
<dbReference type="STRING" id="997884.HMPREF1068_04222"/>
<dbReference type="SUPFAM" id="SSF49464">
    <property type="entry name" value="Carboxypeptidase regulatory domain-like"/>
    <property type="match status" value="1"/>
</dbReference>
<dbReference type="eggNOG" id="COG4771">
    <property type="taxonomic scope" value="Bacteria"/>
</dbReference>
<dbReference type="HOGENOM" id="CLU_013529_0_0_10"/>
<evidence type="ECO:0000256" key="1">
    <source>
        <dbReference type="ARBA" id="ARBA00004571"/>
    </source>
</evidence>
<evidence type="ECO:0000259" key="11">
    <source>
        <dbReference type="Pfam" id="PF00593"/>
    </source>
</evidence>
<dbReference type="Proteomes" id="UP000003089">
    <property type="component" value="Unassembled WGS sequence"/>
</dbReference>
<dbReference type="Pfam" id="PF07715">
    <property type="entry name" value="Plug"/>
    <property type="match status" value="1"/>
</dbReference>
<dbReference type="Pfam" id="PF13715">
    <property type="entry name" value="CarbopepD_reg_2"/>
    <property type="match status" value="1"/>
</dbReference>
<organism evidence="13 14">
    <name type="scientific">Bacteroides nordii CL02T12C05</name>
    <dbReference type="NCBI Taxonomy" id="997884"/>
    <lineage>
        <taxon>Bacteria</taxon>
        <taxon>Pseudomonadati</taxon>
        <taxon>Bacteroidota</taxon>
        <taxon>Bacteroidia</taxon>
        <taxon>Bacteroidales</taxon>
        <taxon>Bacteroidaceae</taxon>
        <taxon>Bacteroides</taxon>
    </lineage>
</organism>
<evidence type="ECO:0000259" key="12">
    <source>
        <dbReference type="Pfam" id="PF07715"/>
    </source>
</evidence>
<dbReference type="AlphaFoldDB" id="I8X1D1"/>
<dbReference type="InterPro" id="IPR036942">
    <property type="entry name" value="Beta-barrel_TonB_sf"/>
</dbReference>
<evidence type="ECO:0000256" key="6">
    <source>
        <dbReference type="ARBA" id="ARBA00023077"/>
    </source>
</evidence>